<dbReference type="Gene3D" id="3.30.40.10">
    <property type="entry name" value="Zinc/RING finger domain, C3HC4 (zinc finger)"/>
    <property type="match status" value="1"/>
</dbReference>
<keyword evidence="2" id="KW-0812">Transmembrane</keyword>
<name>A0A438GIA0_VITVI</name>
<evidence type="ECO:0000313" key="5">
    <source>
        <dbReference type="Proteomes" id="UP000288805"/>
    </source>
</evidence>
<dbReference type="SUPFAM" id="SSF57850">
    <property type="entry name" value="RING/U-box"/>
    <property type="match status" value="1"/>
</dbReference>
<dbReference type="EMBL" id="QGNW01000426">
    <property type="protein sequence ID" value="RVW71948.1"/>
    <property type="molecule type" value="Genomic_DNA"/>
</dbReference>
<accession>A0A438GIA0</accession>
<reference evidence="4 5" key="1">
    <citation type="journal article" date="2018" name="PLoS Genet.">
        <title>Population sequencing reveals clonal diversity and ancestral inbreeding in the grapevine cultivar Chardonnay.</title>
        <authorList>
            <person name="Roach M.J."/>
            <person name="Johnson D.L."/>
            <person name="Bohlmann J."/>
            <person name="van Vuuren H.J."/>
            <person name="Jones S.J."/>
            <person name="Pretorius I.S."/>
            <person name="Schmidt S.A."/>
            <person name="Borneman A.R."/>
        </authorList>
    </citation>
    <scope>NUCLEOTIDE SEQUENCE [LARGE SCALE GENOMIC DNA]</scope>
    <source>
        <strain evidence="5">cv. Chardonnay</strain>
        <tissue evidence="4">Leaf</tissue>
    </source>
</reference>
<dbReference type="Proteomes" id="UP000288805">
    <property type="component" value="Unassembled WGS sequence"/>
</dbReference>
<dbReference type="PANTHER" id="PTHR45676">
    <property type="entry name" value="RING-H2 FINGER PROTEIN ATL51-RELATED"/>
    <property type="match status" value="1"/>
</dbReference>
<dbReference type="InterPro" id="IPR001841">
    <property type="entry name" value="Znf_RING"/>
</dbReference>
<evidence type="ECO:0000313" key="4">
    <source>
        <dbReference type="EMBL" id="RVW71948.1"/>
    </source>
</evidence>
<keyword evidence="2" id="KW-1133">Transmembrane helix</keyword>
<dbReference type="PANTHER" id="PTHR45676:SF41">
    <property type="entry name" value="RING-H2 FINGER PROTEIN ATL66"/>
    <property type="match status" value="1"/>
</dbReference>
<dbReference type="Pfam" id="PF13639">
    <property type="entry name" value="zf-RING_2"/>
    <property type="match status" value="1"/>
</dbReference>
<keyword evidence="1" id="KW-0863">Zinc-finger</keyword>
<comment type="caution">
    <text evidence="4">The sequence shown here is derived from an EMBL/GenBank/DDBJ whole genome shotgun (WGS) entry which is preliminary data.</text>
</comment>
<feature type="transmembrane region" description="Helical" evidence="2">
    <location>
        <begin position="6"/>
        <end position="25"/>
    </location>
</feature>
<organism evidence="4 5">
    <name type="scientific">Vitis vinifera</name>
    <name type="common">Grape</name>
    <dbReference type="NCBI Taxonomy" id="29760"/>
    <lineage>
        <taxon>Eukaryota</taxon>
        <taxon>Viridiplantae</taxon>
        <taxon>Streptophyta</taxon>
        <taxon>Embryophyta</taxon>
        <taxon>Tracheophyta</taxon>
        <taxon>Spermatophyta</taxon>
        <taxon>Magnoliopsida</taxon>
        <taxon>eudicotyledons</taxon>
        <taxon>Gunneridae</taxon>
        <taxon>Pentapetalae</taxon>
        <taxon>rosids</taxon>
        <taxon>Vitales</taxon>
        <taxon>Vitaceae</taxon>
        <taxon>Viteae</taxon>
        <taxon>Vitis</taxon>
    </lineage>
</organism>
<dbReference type="GO" id="GO:0008270">
    <property type="term" value="F:zinc ion binding"/>
    <property type="evidence" value="ECO:0007669"/>
    <property type="project" value="UniProtKB-KW"/>
</dbReference>
<protein>
    <submittedName>
        <fullName evidence="4">NEP1-interacting protein 2</fullName>
    </submittedName>
</protein>
<proteinExistence type="predicted"/>
<dbReference type="InterPro" id="IPR013083">
    <property type="entry name" value="Znf_RING/FYVE/PHD"/>
</dbReference>
<keyword evidence="1" id="KW-0862">Zinc</keyword>
<keyword evidence="2" id="KW-0472">Membrane</keyword>
<sequence length="159" mass="18500">MDLDLIIIRYSMLGFLVMLLVLPLWDRLFLPFIRSRRIHEPELGGSSDSEQDSEEDEIETIVQVKRLSQTRFHLALEQLPPLTNYRSRSSSPGTSIYGGCPICLEDFEEGESCQVIPECNHIFHWPCIAEWLMENQTCPVCRRLLLPRKKAYKFPIPSY</sequence>
<dbReference type="SMART" id="SM00184">
    <property type="entry name" value="RING"/>
    <property type="match status" value="1"/>
</dbReference>
<evidence type="ECO:0000259" key="3">
    <source>
        <dbReference type="PROSITE" id="PS50089"/>
    </source>
</evidence>
<dbReference type="AlphaFoldDB" id="A0A438GIA0"/>
<evidence type="ECO:0000256" key="2">
    <source>
        <dbReference type="SAM" id="Phobius"/>
    </source>
</evidence>
<keyword evidence="1" id="KW-0479">Metal-binding</keyword>
<feature type="domain" description="RING-type" evidence="3">
    <location>
        <begin position="100"/>
        <end position="142"/>
    </location>
</feature>
<dbReference type="CDD" id="cd16461">
    <property type="entry name" value="RING-H2_EL5-like"/>
    <property type="match status" value="1"/>
</dbReference>
<dbReference type="PROSITE" id="PS50089">
    <property type="entry name" value="ZF_RING_2"/>
    <property type="match status" value="1"/>
</dbReference>
<evidence type="ECO:0000256" key="1">
    <source>
        <dbReference type="PROSITE-ProRule" id="PRU00175"/>
    </source>
</evidence>
<gene>
    <name evidence="4" type="primary">NIP2_1</name>
    <name evidence="4" type="ORF">CK203_052547</name>
</gene>